<dbReference type="InterPro" id="IPR012664">
    <property type="entry name" value="CHP02452"/>
</dbReference>
<reference evidence="2 3" key="1">
    <citation type="journal article" date="2013" name="Mar. Genomics">
        <title>Expression of sulfatases in Rhodopirellula baltica and the diversity of sulfatases in the genus Rhodopirellula.</title>
        <authorList>
            <person name="Wegner C.E."/>
            <person name="Richter-Heitmann T."/>
            <person name="Klindworth A."/>
            <person name="Klockow C."/>
            <person name="Richter M."/>
            <person name="Achstetter T."/>
            <person name="Glockner F.O."/>
            <person name="Harder J."/>
        </authorList>
    </citation>
    <scope>NUCLEOTIDE SEQUENCE [LARGE SCALE GENOMIC DNA]</scope>
    <source>
        <strain evidence="2 3">SWK14</strain>
    </source>
</reference>
<protein>
    <recommendedName>
        <fullName evidence="1">Microbial-type PARG catalytic domain-containing protein</fullName>
    </recommendedName>
</protein>
<dbReference type="InterPro" id="IPR019261">
    <property type="entry name" value="PARG_cat_microbial"/>
</dbReference>
<dbReference type="PATRIC" id="fig|993516.3.peg.6903"/>
<dbReference type="NCBIfam" id="TIGR02452">
    <property type="entry name" value="TIGR02452 family protein"/>
    <property type="match status" value="1"/>
</dbReference>
<dbReference type="EMBL" id="AMWG01000186">
    <property type="protein sequence ID" value="ELP29581.1"/>
    <property type="molecule type" value="Genomic_DNA"/>
</dbReference>
<accession>L7C905</accession>
<dbReference type="InterPro" id="IPR043472">
    <property type="entry name" value="Macro_dom-like"/>
</dbReference>
<dbReference type="PANTHER" id="PTHR35596">
    <property type="entry name" value="DUF2263 DOMAIN-CONTAINING PROTEIN"/>
    <property type="match status" value="1"/>
</dbReference>
<evidence type="ECO:0000259" key="1">
    <source>
        <dbReference type="Pfam" id="PF10021"/>
    </source>
</evidence>
<dbReference type="RefSeq" id="WP_007340858.1">
    <property type="nucleotide sequence ID" value="NZ_AMWG01000186.1"/>
</dbReference>
<comment type="caution">
    <text evidence="2">The sequence shown here is derived from an EMBL/GenBank/DDBJ whole genome shotgun (WGS) entry which is preliminary data.</text>
</comment>
<feature type="domain" description="Microbial-type PARG catalytic" evidence="1">
    <location>
        <begin position="7"/>
        <end position="149"/>
    </location>
</feature>
<sequence length="269" mass="29488">MTLKQLAQEVLDLIDAGEYRVEETVVQFAEQQNRAVQSTRLYRPDELESLRAEPANVSQVVHVIDGTTQVVAQQLLGAGELALLNFASARNPGGGFLNGAKAQEEDLCRCSGLYPCLIEHMEYYEANRTQSSLLYTDHAIFSPKVPFFRTRGTGDLLEVPFFASVITAPAPNSRPFLRGNPNATEELESTFLRRWRNVLRIARDQNVRCLLLGAWGCGAFGGDPLMASRTAKSAIASDGGDISEIVFAIPGTGRQSKANLDAFRETFGC</sequence>
<evidence type="ECO:0000313" key="2">
    <source>
        <dbReference type="EMBL" id="ELP29581.1"/>
    </source>
</evidence>
<dbReference type="Gene3D" id="3.40.220.10">
    <property type="entry name" value="Leucine Aminopeptidase, subunit E, domain 1"/>
    <property type="match status" value="1"/>
</dbReference>
<name>L7C905_RHOBT</name>
<dbReference type="PANTHER" id="PTHR35596:SF1">
    <property type="entry name" value="MICROBIAL-TYPE PARG CATALYTIC DOMAIN-CONTAINING PROTEIN"/>
    <property type="match status" value="1"/>
</dbReference>
<organism evidence="2 3">
    <name type="scientific">Rhodopirellula baltica SWK14</name>
    <dbReference type="NCBI Taxonomy" id="993516"/>
    <lineage>
        <taxon>Bacteria</taxon>
        <taxon>Pseudomonadati</taxon>
        <taxon>Planctomycetota</taxon>
        <taxon>Planctomycetia</taxon>
        <taxon>Pirellulales</taxon>
        <taxon>Pirellulaceae</taxon>
        <taxon>Rhodopirellula</taxon>
    </lineage>
</organism>
<evidence type="ECO:0000313" key="3">
    <source>
        <dbReference type="Proteomes" id="UP000010959"/>
    </source>
</evidence>
<dbReference type="Pfam" id="PF10021">
    <property type="entry name" value="PARG_cat_microb"/>
    <property type="match status" value="1"/>
</dbReference>
<dbReference type="Proteomes" id="UP000010959">
    <property type="component" value="Unassembled WGS sequence"/>
</dbReference>
<dbReference type="PIRSF" id="PIRSF014899">
    <property type="entry name" value="UCP014899"/>
    <property type="match status" value="1"/>
</dbReference>
<proteinExistence type="predicted"/>
<dbReference type="SUPFAM" id="SSF52949">
    <property type="entry name" value="Macro domain-like"/>
    <property type="match status" value="1"/>
</dbReference>
<dbReference type="AlphaFoldDB" id="L7C905"/>
<gene>
    <name evidence="2" type="ORF">RBSWK_06437</name>
</gene>